<proteinExistence type="predicted"/>
<name>A0A0F9RAU7_9ZZZZ</name>
<sequence length="79" mass="9348">MIKCKDVPEQASDYLDGELTFRKRIALRFHLLICHSCRTYVQQIRNTIKTVKVLQPKEKNALDTCPLIKKFRELTKKQD</sequence>
<dbReference type="Gene3D" id="1.10.10.1320">
    <property type="entry name" value="Anti-sigma factor, zinc-finger domain"/>
    <property type="match status" value="1"/>
</dbReference>
<dbReference type="Pfam" id="PF13490">
    <property type="entry name" value="zf-HC2"/>
    <property type="match status" value="1"/>
</dbReference>
<reference evidence="2" key="1">
    <citation type="journal article" date="2015" name="Nature">
        <title>Complex archaea that bridge the gap between prokaryotes and eukaryotes.</title>
        <authorList>
            <person name="Spang A."/>
            <person name="Saw J.H."/>
            <person name="Jorgensen S.L."/>
            <person name="Zaremba-Niedzwiedzka K."/>
            <person name="Martijn J."/>
            <person name="Lind A.E."/>
            <person name="van Eijk R."/>
            <person name="Schleper C."/>
            <person name="Guy L."/>
            <person name="Ettema T.J."/>
        </authorList>
    </citation>
    <scope>NUCLEOTIDE SEQUENCE</scope>
</reference>
<evidence type="ECO:0000313" key="2">
    <source>
        <dbReference type="EMBL" id="KKN53640.1"/>
    </source>
</evidence>
<evidence type="ECO:0000259" key="1">
    <source>
        <dbReference type="Pfam" id="PF13490"/>
    </source>
</evidence>
<protein>
    <recommendedName>
        <fullName evidence="1">Putative zinc-finger domain-containing protein</fullName>
    </recommendedName>
</protein>
<accession>A0A0F9RAU7</accession>
<dbReference type="AlphaFoldDB" id="A0A0F9RAU7"/>
<dbReference type="InterPro" id="IPR027383">
    <property type="entry name" value="Znf_put"/>
</dbReference>
<comment type="caution">
    <text evidence="2">The sequence shown here is derived from an EMBL/GenBank/DDBJ whole genome shotgun (WGS) entry which is preliminary data.</text>
</comment>
<dbReference type="EMBL" id="LAZR01000962">
    <property type="protein sequence ID" value="KKN53640.1"/>
    <property type="molecule type" value="Genomic_DNA"/>
</dbReference>
<gene>
    <name evidence="2" type="ORF">LCGC14_0600270</name>
</gene>
<organism evidence="2">
    <name type="scientific">marine sediment metagenome</name>
    <dbReference type="NCBI Taxonomy" id="412755"/>
    <lineage>
        <taxon>unclassified sequences</taxon>
        <taxon>metagenomes</taxon>
        <taxon>ecological metagenomes</taxon>
    </lineage>
</organism>
<dbReference type="InterPro" id="IPR041916">
    <property type="entry name" value="Anti_sigma_zinc_sf"/>
</dbReference>
<feature type="domain" description="Putative zinc-finger" evidence="1">
    <location>
        <begin position="4"/>
        <end position="38"/>
    </location>
</feature>